<dbReference type="STRING" id="420998.JDO7802_01179"/>
<evidence type="ECO:0000256" key="1">
    <source>
        <dbReference type="ARBA" id="ARBA00001420"/>
    </source>
</evidence>
<organism evidence="7 8">
    <name type="scientific">Jannaschia donghaensis</name>
    <dbReference type="NCBI Taxonomy" id="420998"/>
    <lineage>
        <taxon>Bacteria</taxon>
        <taxon>Pseudomonadati</taxon>
        <taxon>Pseudomonadota</taxon>
        <taxon>Alphaproteobacteria</taxon>
        <taxon>Rhodobacterales</taxon>
        <taxon>Roseobacteraceae</taxon>
        <taxon>Jannaschia</taxon>
    </lineage>
</organism>
<evidence type="ECO:0000313" key="7">
    <source>
        <dbReference type="EMBL" id="CTQ49168.1"/>
    </source>
</evidence>
<dbReference type="CDD" id="cd14485">
    <property type="entry name" value="mltA_like_LT_A"/>
    <property type="match status" value="1"/>
</dbReference>
<keyword evidence="8" id="KW-1185">Reference proteome</keyword>
<dbReference type="Pfam" id="PF03562">
    <property type="entry name" value="MltA"/>
    <property type="match status" value="2"/>
</dbReference>
<dbReference type="InterPro" id="IPR026044">
    <property type="entry name" value="MltA"/>
</dbReference>
<evidence type="ECO:0000256" key="2">
    <source>
        <dbReference type="ARBA" id="ARBA00012587"/>
    </source>
</evidence>
<dbReference type="SUPFAM" id="SSF50685">
    <property type="entry name" value="Barwin-like endoglucanases"/>
    <property type="match status" value="1"/>
</dbReference>
<dbReference type="Proteomes" id="UP000049222">
    <property type="component" value="Unassembled WGS sequence"/>
</dbReference>
<evidence type="ECO:0000313" key="8">
    <source>
        <dbReference type="Proteomes" id="UP000049222"/>
    </source>
</evidence>
<dbReference type="GO" id="GO:0019867">
    <property type="term" value="C:outer membrane"/>
    <property type="evidence" value="ECO:0007669"/>
    <property type="project" value="InterPro"/>
</dbReference>
<dbReference type="AlphaFoldDB" id="A0A0M6YFQ5"/>
<dbReference type="GO" id="GO:0009253">
    <property type="term" value="P:peptidoglycan catabolic process"/>
    <property type="evidence" value="ECO:0007669"/>
    <property type="project" value="TreeGrafter"/>
</dbReference>
<feature type="domain" description="Lytic transglycosylase MltA" evidence="6">
    <location>
        <begin position="73"/>
        <end position="199"/>
    </location>
</feature>
<protein>
    <recommendedName>
        <fullName evidence="2">peptidoglycan lytic exotransglycosylase</fullName>
        <ecNumber evidence="2">4.2.2.n1</ecNumber>
    </recommendedName>
    <alternativeName>
        <fullName evidence="5">Murein hydrolase A</fullName>
    </alternativeName>
</protein>
<gene>
    <name evidence="7" type="primary">mltA</name>
    <name evidence="7" type="ORF">JDO7802_01179</name>
</gene>
<dbReference type="Pfam" id="PF06725">
    <property type="entry name" value="3D"/>
    <property type="match status" value="1"/>
</dbReference>
<comment type="catalytic activity">
    <reaction evidence="1">
        <text>Exolytic cleavage of the (1-&gt;4)-beta-glycosidic linkage between N-acetylmuramic acid (MurNAc) and N-acetylglucosamine (GlcNAc) residues in peptidoglycan, from either the reducing or the non-reducing ends of the peptidoglycan chains, with concomitant formation of a 1,6-anhydrobond in the MurNAc residue.</text>
        <dbReference type="EC" id="4.2.2.n1"/>
    </reaction>
</comment>
<evidence type="ECO:0000259" key="6">
    <source>
        <dbReference type="SMART" id="SM00925"/>
    </source>
</evidence>
<evidence type="ECO:0000256" key="3">
    <source>
        <dbReference type="ARBA" id="ARBA00023239"/>
    </source>
</evidence>
<evidence type="ECO:0000256" key="5">
    <source>
        <dbReference type="ARBA" id="ARBA00030918"/>
    </source>
</evidence>
<keyword evidence="4" id="KW-0961">Cell wall biogenesis/degradation</keyword>
<dbReference type="SMART" id="SM00925">
    <property type="entry name" value="MltA"/>
    <property type="match status" value="1"/>
</dbReference>
<dbReference type="Gene3D" id="2.40.40.10">
    <property type="entry name" value="RlpA-like domain"/>
    <property type="match status" value="2"/>
</dbReference>
<dbReference type="EMBL" id="CXSU01000011">
    <property type="protein sequence ID" value="CTQ49168.1"/>
    <property type="molecule type" value="Genomic_DNA"/>
</dbReference>
<dbReference type="InterPro" id="IPR010611">
    <property type="entry name" value="3D_dom"/>
</dbReference>
<dbReference type="InterPro" id="IPR005300">
    <property type="entry name" value="MltA_B"/>
</dbReference>
<accession>A0A0M6YFQ5</accession>
<dbReference type="Gene3D" id="2.40.240.50">
    <property type="entry name" value="Barwin-like endoglucanases"/>
    <property type="match status" value="2"/>
</dbReference>
<dbReference type="GO" id="GO:0004553">
    <property type="term" value="F:hydrolase activity, hydrolyzing O-glycosyl compounds"/>
    <property type="evidence" value="ECO:0007669"/>
    <property type="project" value="InterPro"/>
</dbReference>
<dbReference type="EC" id="4.2.2.n1" evidence="2"/>
<dbReference type="PANTHER" id="PTHR30124">
    <property type="entry name" value="MEMBRANE-BOUND LYTIC MUREIN TRANSGLYCOSYLASE A"/>
    <property type="match status" value="1"/>
</dbReference>
<sequence length="288" mass="30633">MTPSAKTDAAPAPGRLSFADLNGWDADDLDAAMAAMRLGDATIPQGDARSWFETTFRPGADLTGHFTGYYEPELDASRTRTDQFPCPIHALPPDGVSTPRARVEGDLIGHEIAWLRDPVDRFFLQVQGSGRLRLTDGSMMRVGYAGRNGQPYVSIGKLLTDRGIFGSDITADALKAWLRVDVARGIAVMNENPSYVMFCETDASGGPMGTLCPVTALRSLAVDPAHTPLGTPVWVEVAGHARLCIAQDTGSAIRGSGRADLFFGSGEAAGALAGALNQTGRFVPLVRR</sequence>
<dbReference type="CDD" id="cd14668">
    <property type="entry name" value="mlta_B"/>
    <property type="match status" value="1"/>
</dbReference>
<dbReference type="GO" id="GO:0008933">
    <property type="term" value="F:peptidoglycan lytic transglycosylase activity"/>
    <property type="evidence" value="ECO:0007669"/>
    <property type="project" value="TreeGrafter"/>
</dbReference>
<dbReference type="RefSeq" id="WP_055083577.1">
    <property type="nucleotide sequence ID" value="NZ_CXSU01000011.1"/>
</dbReference>
<dbReference type="InterPro" id="IPR036908">
    <property type="entry name" value="RlpA-like_sf"/>
</dbReference>
<evidence type="ECO:0000256" key="4">
    <source>
        <dbReference type="ARBA" id="ARBA00023316"/>
    </source>
</evidence>
<dbReference type="PANTHER" id="PTHR30124:SF0">
    <property type="entry name" value="MEMBRANE-BOUND LYTIC MUREIN TRANSGLYCOSYLASE A"/>
    <property type="match status" value="1"/>
</dbReference>
<name>A0A0M6YFQ5_9RHOB</name>
<keyword evidence="3 7" id="KW-0456">Lyase</keyword>
<dbReference type="GO" id="GO:0009254">
    <property type="term" value="P:peptidoglycan turnover"/>
    <property type="evidence" value="ECO:0007669"/>
    <property type="project" value="InterPro"/>
</dbReference>
<reference evidence="7 8" key="1">
    <citation type="submission" date="2015-07" db="EMBL/GenBank/DDBJ databases">
        <authorList>
            <person name="Noorani M."/>
        </authorList>
    </citation>
    <scope>NUCLEOTIDE SEQUENCE [LARGE SCALE GENOMIC DNA]</scope>
    <source>
        <strain evidence="7 8">CECT 7802</strain>
    </source>
</reference>
<proteinExistence type="predicted"/>
<dbReference type="GO" id="GO:0071555">
    <property type="term" value="P:cell wall organization"/>
    <property type="evidence" value="ECO:0007669"/>
    <property type="project" value="UniProtKB-KW"/>
</dbReference>